<proteinExistence type="predicted"/>
<organism evidence="1 2">
    <name type="scientific">Myxococcus virescens</name>
    <dbReference type="NCBI Taxonomy" id="83456"/>
    <lineage>
        <taxon>Bacteria</taxon>
        <taxon>Pseudomonadati</taxon>
        <taxon>Myxococcota</taxon>
        <taxon>Myxococcia</taxon>
        <taxon>Myxococcales</taxon>
        <taxon>Cystobacterineae</taxon>
        <taxon>Myxococcaceae</taxon>
        <taxon>Myxococcus</taxon>
    </lineage>
</organism>
<gene>
    <name evidence="1" type="ORF">MVI01_37530</name>
</gene>
<dbReference type="EMBL" id="BJVY01000020">
    <property type="protein sequence ID" value="GEL71969.1"/>
    <property type="molecule type" value="Genomic_DNA"/>
</dbReference>
<dbReference type="Proteomes" id="UP000321224">
    <property type="component" value="Unassembled WGS sequence"/>
</dbReference>
<evidence type="ECO:0000313" key="2">
    <source>
        <dbReference type="Proteomes" id="UP000321224"/>
    </source>
</evidence>
<evidence type="ECO:0000313" key="1">
    <source>
        <dbReference type="EMBL" id="GEL71969.1"/>
    </source>
</evidence>
<reference evidence="1 2" key="1">
    <citation type="submission" date="2019-07" db="EMBL/GenBank/DDBJ databases">
        <title>Whole genome shotgun sequence of Myxococcus virescens NBRC 100334.</title>
        <authorList>
            <person name="Hosoyama A."/>
            <person name="Uohara A."/>
            <person name="Ohji S."/>
            <person name="Ichikawa N."/>
        </authorList>
    </citation>
    <scope>NUCLEOTIDE SEQUENCE [LARGE SCALE GENOMIC DNA]</scope>
    <source>
        <strain evidence="1 2">NBRC 100334</strain>
    </source>
</reference>
<comment type="caution">
    <text evidence="1">The sequence shown here is derived from an EMBL/GenBank/DDBJ whole genome shotgun (WGS) entry which is preliminary data.</text>
</comment>
<sequence length="99" mass="11011">MEEAMPGCAHCGHPLDIIANQVGRRDECPHCGEDIRSCRNCRHFDLGVAKECKEPFAEVPKDKDGANFCELFQIGEGGIHEKESRDALLNAAEALFRKK</sequence>
<protein>
    <submittedName>
        <fullName evidence="1">Uncharacterized protein</fullName>
    </submittedName>
</protein>
<name>A0A511HHI3_9BACT</name>
<accession>A0A511HHI3</accession>
<dbReference type="AlphaFoldDB" id="A0A511HHI3"/>